<proteinExistence type="predicted"/>
<evidence type="ECO:0000256" key="1">
    <source>
        <dbReference type="SAM" id="MobiDB-lite"/>
    </source>
</evidence>
<protein>
    <submittedName>
        <fullName evidence="2">Uncharacterized protein</fullName>
    </submittedName>
</protein>
<sequence length="117" mass="12690">MSVSAPNTCTEDQLDEVIVSSMASAGDSSPINNVTDDSIEEENLGEYKENYVPPHSIGSNSCLTEVTDQGEEEDGVGFDMSNRHCYRAPLSSSVSTHSCASSTLNDEYRESYNTSKH</sequence>
<feature type="compositionally biased region" description="Low complexity" evidence="1">
    <location>
        <begin position="93"/>
        <end position="102"/>
    </location>
</feature>
<dbReference type="EMBL" id="HBUF01130515">
    <property type="protein sequence ID" value="CAG6644065.1"/>
    <property type="molecule type" value="Transcribed_RNA"/>
</dbReference>
<accession>A0A8D8R468</accession>
<dbReference type="AlphaFoldDB" id="A0A8D8R468"/>
<organism evidence="2">
    <name type="scientific">Cacopsylla melanoneura</name>
    <dbReference type="NCBI Taxonomy" id="428564"/>
    <lineage>
        <taxon>Eukaryota</taxon>
        <taxon>Metazoa</taxon>
        <taxon>Ecdysozoa</taxon>
        <taxon>Arthropoda</taxon>
        <taxon>Hexapoda</taxon>
        <taxon>Insecta</taxon>
        <taxon>Pterygota</taxon>
        <taxon>Neoptera</taxon>
        <taxon>Paraneoptera</taxon>
        <taxon>Hemiptera</taxon>
        <taxon>Sternorrhyncha</taxon>
        <taxon>Psylloidea</taxon>
        <taxon>Psyllidae</taxon>
        <taxon>Psyllinae</taxon>
        <taxon>Cacopsylla</taxon>
    </lineage>
</organism>
<evidence type="ECO:0000313" key="2">
    <source>
        <dbReference type="EMBL" id="CAG6644065.1"/>
    </source>
</evidence>
<name>A0A8D8R468_9HEMI</name>
<reference evidence="2" key="1">
    <citation type="submission" date="2021-05" db="EMBL/GenBank/DDBJ databases">
        <authorList>
            <person name="Alioto T."/>
            <person name="Alioto T."/>
            <person name="Gomez Garrido J."/>
        </authorList>
    </citation>
    <scope>NUCLEOTIDE SEQUENCE</scope>
</reference>
<feature type="region of interest" description="Disordered" evidence="1">
    <location>
        <begin position="93"/>
        <end position="117"/>
    </location>
</feature>